<dbReference type="Pfam" id="PF11327">
    <property type="entry name" value="Egh16-like"/>
    <property type="match status" value="1"/>
</dbReference>
<keyword evidence="3" id="KW-1185">Reference proteome</keyword>
<feature type="transmembrane region" description="Helical" evidence="1">
    <location>
        <begin position="75"/>
        <end position="98"/>
    </location>
</feature>
<evidence type="ECO:0000313" key="3">
    <source>
        <dbReference type="Proteomes" id="UP001305414"/>
    </source>
</evidence>
<dbReference type="AlphaFoldDB" id="A0AAN7UU92"/>
<keyword evidence="1" id="KW-0812">Transmembrane</keyword>
<comment type="caution">
    <text evidence="2">The sequence shown here is derived from an EMBL/GenBank/DDBJ whole genome shotgun (WGS) entry which is preliminary data.</text>
</comment>
<gene>
    <name evidence="2" type="ORF">RRF57_007795</name>
</gene>
<reference evidence="2 3" key="1">
    <citation type="submission" date="2023-10" db="EMBL/GenBank/DDBJ databases">
        <title>Draft genome sequence of Xylaria bambusicola isolate GMP-LS, the root and basal stem rot pathogen of sugarcane in Indonesia.</title>
        <authorList>
            <person name="Selvaraj P."/>
            <person name="Muralishankar V."/>
            <person name="Muruganantham S."/>
            <person name="Sp S."/>
            <person name="Haryani S."/>
            <person name="Lau K.J.X."/>
            <person name="Naqvi N.I."/>
        </authorList>
    </citation>
    <scope>NUCLEOTIDE SEQUENCE [LARGE SCALE GENOMIC DNA]</scope>
    <source>
        <strain evidence="2">GMP-LS</strain>
    </source>
</reference>
<dbReference type="PANTHER" id="PTHR34618">
    <property type="entry name" value="SURFACE PROTEIN MAS1, PUTATIVE-RELATED"/>
    <property type="match status" value="1"/>
</dbReference>
<evidence type="ECO:0000313" key="2">
    <source>
        <dbReference type="EMBL" id="KAK5632081.1"/>
    </source>
</evidence>
<organism evidence="2 3">
    <name type="scientific">Xylaria bambusicola</name>
    <dbReference type="NCBI Taxonomy" id="326684"/>
    <lineage>
        <taxon>Eukaryota</taxon>
        <taxon>Fungi</taxon>
        <taxon>Dikarya</taxon>
        <taxon>Ascomycota</taxon>
        <taxon>Pezizomycotina</taxon>
        <taxon>Sordariomycetes</taxon>
        <taxon>Xylariomycetidae</taxon>
        <taxon>Xylariales</taxon>
        <taxon>Xylariaceae</taxon>
        <taxon>Xylaria</taxon>
    </lineage>
</organism>
<dbReference type="InterPro" id="IPR021476">
    <property type="entry name" value="Egh16-like"/>
</dbReference>
<protein>
    <recommendedName>
        <fullName evidence="4">Gas1-like protein</fullName>
    </recommendedName>
</protein>
<dbReference type="EMBL" id="JAWHQM010000023">
    <property type="protein sequence ID" value="KAK5632081.1"/>
    <property type="molecule type" value="Genomic_DNA"/>
</dbReference>
<dbReference type="Proteomes" id="UP001305414">
    <property type="component" value="Unassembled WGS sequence"/>
</dbReference>
<evidence type="ECO:0000256" key="1">
    <source>
        <dbReference type="SAM" id="Phobius"/>
    </source>
</evidence>
<accession>A0AAN7UU92</accession>
<name>A0AAN7UU92_9PEZI</name>
<keyword evidence="1" id="KW-1133">Transmembrane helix</keyword>
<evidence type="ECO:0008006" key="4">
    <source>
        <dbReference type="Google" id="ProtNLM"/>
    </source>
</evidence>
<sequence>MSLKMERCAGANRMFSAKILTIVSLPFQRHGAAERLGLVAPVSGTAQGSTPPRAHQLATLCRQKWHHIARADKAVYIYTILFVLSSLKFIIVLMMLYLKQAFIASALLAAAHGQAVIKGAKGQRGSPFSQGLQVQSKNPNDANFISDVEITTNVVNECGRTLQGGNIDIGENTENALAAGQVTQTTAGGNVKVFIKQVNQLGSGPFTCDMDQTSNSNGVSGQTPLTVRESQPSQDGVITLRVAMPNDMKCIGASTGNVCTIRCRNANNFGGCVAVQQTDTQPNKNDPTKITTAQTLDGVLNQVAQNIKDVPFALEGIAQASQDPADQGTSVVKAIQAGDDSTIDSTVKFSP</sequence>
<dbReference type="PANTHER" id="PTHR34618:SF3">
    <property type="entry name" value="GEGH 16 PROTEIN"/>
    <property type="match status" value="1"/>
</dbReference>
<proteinExistence type="predicted"/>
<keyword evidence="1" id="KW-0472">Membrane</keyword>